<keyword evidence="2" id="KW-1185">Reference proteome</keyword>
<dbReference type="RefSeq" id="WP_153012779.1">
    <property type="nucleotide sequence ID" value="NZ_LDSL01000051.1"/>
</dbReference>
<evidence type="ECO:0008006" key="3">
    <source>
        <dbReference type="Google" id="ProtNLM"/>
    </source>
</evidence>
<name>A0A147GZH5_9BURK</name>
<dbReference type="EMBL" id="LDSL01000051">
    <property type="protein sequence ID" value="KTT23110.1"/>
    <property type="molecule type" value="Genomic_DNA"/>
</dbReference>
<reference evidence="1 2" key="1">
    <citation type="journal article" date="2016" name="Front. Microbiol.">
        <title>Genomic Resource of Rice Seed Associated Bacteria.</title>
        <authorList>
            <person name="Midha S."/>
            <person name="Bansal K."/>
            <person name="Sharma S."/>
            <person name="Kumar N."/>
            <person name="Patil P.P."/>
            <person name="Chaudhry V."/>
            <person name="Patil P.B."/>
        </authorList>
    </citation>
    <scope>NUCLEOTIDE SEQUENCE [LARGE SCALE GENOMIC DNA]</scope>
    <source>
        <strain evidence="1 2">NS331</strain>
    </source>
</reference>
<accession>A0A147GZH5</accession>
<dbReference type="Proteomes" id="UP000072741">
    <property type="component" value="Unassembled WGS sequence"/>
</dbReference>
<dbReference type="OrthoDB" id="8905143at2"/>
<dbReference type="CDD" id="cd09873">
    <property type="entry name" value="PIN_Pae0151-like"/>
    <property type="match status" value="1"/>
</dbReference>
<dbReference type="InterPro" id="IPR029060">
    <property type="entry name" value="PIN-like_dom_sf"/>
</dbReference>
<dbReference type="Gene3D" id="3.40.50.1010">
    <property type="entry name" value="5'-nuclease"/>
    <property type="match status" value="1"/>
</dbReference>
<sequence length="138" mass="15070">MLVIDASAFTRWAFPAEGSDRVSQALIRVMTEEESATSAATFPLDVLQATGCALATGRFTTAVHQHVLRLLSRLPVALAPMRISPLEFWTWAQSMQLGPHDAAYLKLAVDLKAPLVTMDPALCRACVQLDHPLITDLQ</sequence>
<organism evidence="1 2">
    <name type="scientific">Pseudacidovorax intermedius</name>
    <dbReference type="NCBI Taxonomy" id="433924"/>
    <lineage>
        <taxon>Bacteria</taxon>
        <taxon>Pseudomonadati</taxon>
        <taxon>Pseudomonadota</taxon>
        <taxon>Betaproteobacteria</taxon>
        <taxon>Burkholderiales</taxon>
        <taxon>Comamonadaceae</taxon>
        <taxon>Pseudacidovorax</taxon>
    </lineage>
</organism>
<protein>
    <recommendedName>
        <fullName evidence="3">Nucleic acid-binding protein</fullName>
    </recommendedName>
</protein>
<dbReference type="AlphaFoldDB" id="A0A147GZH5"/>
<evidence type="ECO:0000313" key="2">
    <source>
        <dbReference type="Proteomes" id="UP000072741"/>
    </source>
</evidence>
<dbReference type="InterPro" id="IPR044153">
    <property type="entry name" value="PIN_Pae0151-like"/>
</dbReference>
<evidence type="ECO:0000313" key="1">
    <source>
        <dbReference type="EMBL" id="KTT23110.1"/>
    </source>
</evidence>
<dbReference type="SUPFAM" id="SSF88723">
    <property type="entry name" value="PIN domain-like"/>
    <property type="match status" value="1"/>
</dbReference>
<proteinExistence type="predicted"/>
<gene>
    <name evidence="1" type="ORF">NS331_07715</name>
</gene>
<dbReference type="PATRIC" id="fig|433924.3.peg.3526"/>
<comment type="caution">
    <text evidence="1">The sequence shown here is derived from an EMBL/GenBank/DDBJ whole genome shotgun (WGS) entry which is preliminary data.</text>
</comment>